<dbReference type="AlphaFoldDB" id="A0A2K2CUE4"/>
<gene>
    <name evidence="1" type="ORF">BRADI_4g45315v3</name>
</gene>
<reference evidence="1" key="2">
    <citation type="submission" date="2017-06" db="EMBL/GenBank/DDBJ databases">
        <title>WGS assembly of Brachypodium distachyon.</title>
        <authorList>
            <consortium name="The International Brachypodium Initiative"/>
            <person name="Lucas S."/>
            <person name="Harmon-Smith M."/>
            <person name="Lail K."/>
            <person name="Tice H."/>
            <person name="Grimwood J."/>
            <person name="Bruce D."/>
            <person name="Barry K."/>
            <person name="Shu S."/>
            <person name="Lindquist E."/>
            <person name="Wang M."/>
            <person name="Pitluck S."/>
            <person name="Vogel J.P."/>
            <person name="Garvin D.F."/>
            <person name="Mockler T.C."/>
            <person name="Schmutz J."/>
            <person name="Rokhsar D."/>
            <person name="Bevan M.W."/>
        </authorList>
    </citation>
    <scope>NUCLEOTIDE SEQUENCE</scope>
    <source>
        <strain evidence="1">Bd21</strain>
    </source>
</reference>
<reference evidence="2" key="3">
    <citation type="submission" date="2018-08" db="UniProtKB">
        <authorList>
            <consortium name="EnsemblPlants"/>
        </authorList>
    </citation>
    <scope>IDENTIFICATION</scope>
    <source>
        <strain evidence="2">cv. Bd21</strain>
    </source>
</reference>
<keyword evidence="3" id="KW-1185">Reference proteome</keyword>
<dbReference type="EnsemblPlants" id="PNT65636">
    <property type="protein sequence ID" value="PNT65636"/>
    <property type="gene ID" value="BRADI_4g45315v3"/>
</dbReference>
<dbReference type="InParanoid" id="A0A2K2CUE4"/>
<dbReference type="EMBL" id="CM000883">
    <property type="protein sequence ID" value="PNT65636.1"/>
    <property type="molecule type" value="Genomic_DNA"/>
</dbReference>
<proteinExistence type="predicted"/>
<name>A0A2K2CUE4_BRADI</name>
<evidence type="ECO:0000313" key="2">
    <source>
        <dbReference type="EnsemblPlants" id="PNT65636"/>
    </source>
</evidence>
<evidence type="ECO:0000313" key="1">
    <source>
        <dbReference type="EMBL" id="PNT65636.1"/>
    </source>
</evidence>
<protein>
    <submittedName>
        <fullName evidence="1 2">Uncharacterized protein</fullName>
    </submittedName>
</protein>
<organism evidence="1">
    <name type="scientific">Brachypodium distachyon</name>
    <name type="common">Purple false brome</name>
    <name type="synonym">Trachynia distachya</name>
    <dbReference type="NCBI Taxonomy" id="15368"/>
    <lineage>
        <taxon>Eukaryota</taxon>
        <taxon>Viridiplantae</taxon>
        <taxon>Streptophyta</taxon>
        <taxon>Embryophyta</taxon>
        <taxon>Tracheophyta</taxon>
        <taxon>Spermatophyta</taxon>
        <taxon>Magnoliopsida</taxon>
        <taxon>Liliopsida</taxon>
        <taxon>Poales</taxon>
        <taxon>Poaceae</taxon>
        <taxon>BOP clade</taxon>
        <taxon>Pooideae</taxon>
        <taxon>Stipodae</taxon>
        <taxon>Brachypodieae</taxon>
        <taxon>Brachypodium</taxon>
    </lineage>
</organism>
<dbReference type="Proteomes" id="UP000008810">
    <property type="component" value="Chromosome 4"/>
</dbReference>
<sequence length="67" mass="7177">MMGTASSQPKKDLCRKGHGISSLPAIDHCTSTYMLTCPGVPIPFFPSPQATEQLNHACMRIQLSSTG</sequence>
<reference evidence="1 2" key="1">
    <citation type="journal article" date="2010" name="Nature">
        <title>Genome sequencing and analysis of the model grass Brachypodium distachyon.</title>
        <authorList>
            <consortium name="International Brachypodium Initiative"/>
        </authorList>
    </citation>
    <scope>NUCLEOTIDE SEQUENCE [LARGE SCALE GENOMIC DNA]</scope>
    <source>
        <strain evidence="1 2">Bd21</strain>
    </source>
</reference>
<evidence type="ECO:0000313" key="3">
    <source>
        <dbReference type="Proteomes" id="UP000008810"/>
    </source>
</evidence>
<dbReference type="Gramene" id="PNT65636">
    <property type="protein sequence ID" value="PNT65636"/>
    <property type="gene ID" value="BRADI_4g45315v3"/>
</dbReference>
<accession>A0A2K2CUE4</accession>